<dbReference type="PATRIC" id="fig|66876.3.peg.7467"/>
<dbReference type="InterPro" id="IPR015422">
    <property type="entry name" value="PyrdxlP-dep_Trfase_small"/>
</dbReference>
<dbReference type="PANTHER" id="PTHR43586:SF24">
    <property type="entry name" value="BLR4730 PROTEIN"/>
    <property type="match status" value="1"/>
</dbReference>
<dbReference type="Pfam" id="PF00266">
    <property type="entry name" value="Aminotran_5"/>
    <property type="match status" value="1"/>
</dbReference>
<protein>
    <submittedName>
        <fullName evidence="2">Aminotransferase</fullName>
    </submittedName>
</protein>
<organism evidence="2 3">
    <name type="scientific">Streptomyces chattanoogensis</name>
    <dbReference type="NCBI Taxonomy" id="66876"/>
    <lineage>
        <taxon>Bacteria</taxon>
        <taxon>Bacillati</taxon>
        <taxon>Actinomycetota</taxon>
        <taxon>Actinomycetes</taxon>
        <taxon>Kitasatosporales</taxon>
        <taxon>Streptomycetaceae</taxon>
        <taxon>Streptomyces</taxon>
    </lineage>
</organism>
<feature type="domain" description="Aminotransferase class V" evidence="1">
    <location>
        <begin position="38"/>
        <end position="403"/>
    </location>
</feature>
<dbReference type="PANTHER" id="PTHR43586">
    <property type="entry name" value="CYSTEINE DESULFURASE"/>
    <property type="match status" value="1"/>
</dbReference>
<keyword evidence="3" id="KW-1185">Reference proteome</keyword>
<reference evidence="3" key="1">
    <citation type="submission" date="2015-07" db="EMBL/GenBank/DDBJ databases">
        <authorList>
            <person name="Ju K.-S."/>
            <person name="Doroghazi J.R."/>
            <person name="Metcalf W.W."/>
        </authorList>
    </citation>
    <scope>NUCLEOTIDE SEQUENCE [LARGE SCALE GENOMIC DNA]</scope>
    <source>
        <strain evidence="3">NRRL ISP-5002</strain>
    </source>
</reference>
<evidence type="ECO:0000313" key="3">
    <source>
        <dbReference type="Proteomes" id="UP000037982"/>
    </source>
</evidence>
<evidence type="ECO:0000313" key="2">
    <source>
        <dbReference type="EMBL" id="KPC59635.1"/>
    </source>
</evidence>
<dbReference type="RefSeq" id="WP_053927359.1">
    <property type="nucleotide sequence ID" value="NZ_LGKG01000176.1"/>
</dbReference>
<dbReference type="AlphaFoldDB" id="A0A0N1JW80"/>
<sequence>MRQQSNAFLSAGESLLDTAAEIAALRADTPGCESVIHFNNAGCGLVARPVLAAMTDHLQLEAGIGGYEASAAREVQVRDFYASIAELLGTGPGNIAFAGSATHAYTKALSAIDFRAGDVILTTRNDFISNQIAFLALRKRFGVEIVHAPDHPDGSGVDVPAMAALMRSRRPRLVAATHVPTNSGLVQPVAEIGRHCRELGLLYLVDACQSVGQYALDVDEIGCDLLTGTCRKFLRGPRGSGFLYVSDRVLQEGYEPLFIDMYGARWVGPDTYRPVDSAARFEEWEFPYATLLGCAAAVRYALRVGLEPISRRTPALAARLRDHLADIPGIRLLDRGPAPAALVTFGVEGWQPQPFKTALDEKGINSALSFREFAQYDFNDKDVDWCLRLSPHYYNTEEEVDAVAATVAALAEHGQKTH</sequence>
<evidence type="ECO:0000259" key="1">
    <source>
        <dbReference type="Pfam" id="PF00266"/>
    </source>
</evidence>
<dbReference type="Proteomes" id="UP000037982">
    <property type="component" value="Unassembled WGS sequence"/>
</dbReference>
<keyword evidence="2" id="KW-0808">Transferase</keyword>
<comment type="caution">
    <text evidence="2">The sequence shown here is derived from an EMBL/GenBank/DDBJ whole genome shotgun (WGS) entry which is preliminary data.</text>
</comment>
<dbReference type="SUPFAM" id="SSF53383">
    <property type="entry name" value="PLP-dependent transferases"/>
    <property type="match status" value="1"/>
</dbReference>
<dbReference type="InterPro" id="IPR015421">
    <property type="entry name" value="PyrdxlP-dep_Trfase_major"/>
</dbReference>
<dbReference type="Gene3D" id="3.40.640.10">
    <property type="entry name" value="Type I PLP-dependent aspartate aminotransferase-like (Major domain)"/>
    <property type="match status" value="1"/>
</dbReference>
<dbReference type="InterPro" id="IPR000192">
    <property type="entry name" value="Aminotrans_V_dom"/>
</dbReference>
<proteinExistence type="predicted"/>
<name>A0A0N1JW80_9ACTN</name>
<dbReference type="GO" id="GO:0008483">
    <property type="term" value="F:transaminase activity"/>
    <property type="evidence" value="ECO:0007669"/>
    <property type="project" value="UniProtKB-KW"/>
</dbReference>
<dbReference type="Gene3D" id="3.90.1150.10">
    <property type="entry name" value="Aspartate Aminotransferase, domain 1"/>
    <property type="match status" value="1"/>
</dbReference>
<keyword evidence="2" id="KW-0032">Aminotransferase</keyword>
<dbReference type="EMBL" id="LGKG01000176">
    <property type="protein sequence ID" value="KPC59635.1"/>
    <property type="molecule type" value="Genomic_DNA"/>
</dbReference>
<gene>
    <name evidence="2" type="ORF">ADL29_33900</name>
</gene>
<dbReference type="InterPro" id="IPR015424">
    <property type="entry name" value="PyrdxlP-dep_Trfase"/>
</dbReference>
<accession>A0A0N1JW80</accession>